<dbReference type="STRING" id="200361.A0A452ZFB0"/>
<dbReference type="InterPro" id="IPR019956">
    <property type="entry name" value="Ubiquitin_dom"/>
</dbReference>
<keyword evidence="1" id="KW-1017">Isopeptide bond</keyword>
<dbReference type="AlphaFoldDB" id="A0A452ZFB0"/>
<name>A0A452ZFB0_AEGTS</name>
<protein>
    <recommendedName>
        <fullName evidence="4">Ubiquitin-like domain-containing protein</fullName>
    </recommendedName>
</protein>
<keyword evidence="6" id="KW-1185">Reference proteome</keyword>
<feature type="compositionally biased region" description="Low complexity" evidence="3">
    <location>
        <begin position="85"/>
        <end position="96"/>
    </location>
</feature>
<reference evidence="5" key="4">
    <citation type="submission" date="2019-03" db="UniProtKB">
        <authorList>
            <consortium name="EnsemblPlants"/>
        </authorList>
    </citation>
    <scope>IDENTIFICATION</scope>
</reference>
<dbReference type="InterPro" id="IPR029071">
    <property type="entry name" value="Ubiquitin-like_domsf"/>
</dbReference>
<dbReference type="InterPro" id="IPR000626">
    <property type="entry name" value="Ubiquitin-like_dom"/>
</dbReference>
<dbReference type="Gramene" id="AET1Gv20747600.13">
    <property type="protein sequence ID" value="AET1Gv20747600.13"/>
    <property type="gene ID" value="AET1Gv20747600"/>
</dbReference>
<evidence type="ECO:0000313" key="6">
    <source>
        <dbReference type="Proteomes" id="UP000015105"/>
    </source>
</evidence>
<feature type="region of interest" description="Disordered" evidence="3">
    <location>
        <begin position="72"/>
        <end position="96"/>
    </location>
</feature>
<feature type="domain" description="Ubiquitin-like" evidence="4">
    <location>
        <begin position="301"/>
        <end position="370"/>
    </location>
</feature>
<dbReference type="PANTHER" id="PTHR10666">
    <property type="entry name" value="UBIQUITIN"/>
    <property type="match status" value="1"/>
</dbReference>
<accession>A0A452ZFB0</accession>
<dbReference type="GO" id="GO:0003729">
    <property type="term" value="F:mRNA binding"/>
    <property type="evidence" value="ECO:0007669"/>
    <property type="project" value="UniProtKB-ARBA"/>
</dbReference>
<reference evidence="5" key="5">
    <citation type="journal article" date="2021" name="G3 (Bethesda)">
        <title>Aegilops tauschii genome assembly Aet v5.0 features greater sequence contiguity and improved annotation.</title>
        <authorList>
            <person name="Wang L."/>
            <person name="Zhu T."/>
            <person name="Rodriguez J.C."/>
            <person name="Deal K.R."/>
            <person name="Dubcovsky J."/>
            <person name="McGuire P.E."/>
            <person name="Lux T."/>
            <person name="Spannagl M."/>
            <person name="Mayer K.F.X."/>
            <person name="Baldrich P."/>
            <person name="Meyers B.C."/>
            <person name="Huo N."/>
            <person name="Gu Y.Q."/>
            <person name="Zhou H."/>
            <person name="Devos K.M."/>
            <person name="Bennetzen J.L."/>
            <person name="Unver T."/>
            <person name="Budak H."/>
            <person name="Gulick P.J."/>
            <person name="Galiba G."/>
            <person name="Kalapos B."/>
            <person name="Nelson D.R."/>
            <person name="Li P."/>
            <person name="You F.M."/>
            <person name="Luo M.C."/>
            <person name="Dvorak J."/>
        </authorList>
    </citation>
    <scope>NUCLEOTIDE SEQUENCE [LARGE SCALE GENOMIC DNA]</scope>
    <source>
        <strain evidence="5">cv. AL8/78</strain>
    </source>
</reference>
<dbReference type="SMART" id="SM00213">
    <property type="entry name" value="UBQ"/>
    <property type="match status" value="5"/>
</dbReference>
<dbReference type="EnsemblPlants" id="AET1Gv20747600.13">
    <property type="protein sequence ID" value="AET1Gv20747600.13"/>
    <property type="gene ID" value="AET1Gv20747600"/>
</dbReference>
<proteinExistence type="predicted"/>
<feature type="domain" description="Ubiquitin-like" evidence="4">
    <location>
        <begin position="463"/>
        <end position="534"/>
    </location>
</feature>
<dbReference type="InterPro" id="IPR050158">
    <property type="entry name" value="Ubiquitin_ubiquitin-like"/>
</dbReference>
<dbReference type="InterPro" id="IPR019954">
    <property type="entry name" value="Ubiquitin_CS"/>
</dbReference>
<dbReference type="PROSITE" id="PS50053">
    <property type="entry name" value="UBIQUITIN_2"/>
    <property type="match status" value="4"/>
</dbReference>
<reference evidence="6" key="1">
    <citation type="journal article" date="2014" name="Science">
        <title>Ancient hybridizations among the ancestral genomes of bread wheat.</title>
        <authorList>
            <consortium name="International Wheat Genome Sequencing Consortium,"/>
            <person name="Marcussen T."/>
            <person name="Sandve S.R."/>
            <person name="Heier L."/>
            <person name="Spannagl M."/>
            <person name="Pfeifer M."/>
            <person name="Jakobsen K.S."/>
            <person name="Wulff B.B."/>
            <person name="Steuernagel B."/>
            <person name="Mayer K.F."/>
            <person name="Olsen O.A."/>
        </authorList>
    </citation>
    <scope>NUCLEOTIDE SEQUENCE [LARGE SCALE GENOMIC DNA]</scope>
    <source>
        <strain evidence="6">cv. AL8/78</strain>
    </source>
</reference>
<reference evidence="5" key="3">
    <citation type="journal article" date="2017" name="Nature">
        <title>Genome sequence of the progenitor of the wheat D genome Aegilops tauschii.</title>
        <authorList>
            <person name="Luo M.C."/>
            <person name="Gu Y.Q."/>
            <person name="Puiu D."/>
            <person name="Wang H."/>
            <person name="Twardziok S.O."/>
            <person name="Deal K.R."/>
            <person name="Huo N."/>
            <person name="Zhu T."/>
            <person name="Wang L."/>
            <person name="Wang Y."/>
            <person name="McGuire P.E."/>
            <person name="Liu S."/>
            <person name="Long H."/>
            <person name="Ramasamy R.K."/>
            <person name="Rodriguez J.C."/>
            <person name="Van S.L."/>
            <person name="Yuan L."/>
            <person name="Wang Z."/>
            <person name="Xia Z."/>
            <person name="Xiao L."/>
            <person name="Anderson O.D."/>
            <person name="Ouyang S."/>
            <person name="Liang Y."/>
            <person name="Zimin A.V."/>
            <person name="Pertea G."/>
            <person name="Qi P."/>
            <person name="Bennetzen J.L."/>
            <person name="Dai X."/>
            <person name="Dawson M.W."/>
            <person name="Muller H.G."/>
            <person name="Kugler K."/>
            <person name="Rivarola-Duarte L."/>
            <person name="Spannagl M."/>
            <person name="Mayer K.F.X."/>
            <person name="Lu F.H."/>
            <person name="Bevan M.W."/>
            <person name="Leroy P."/>
            <person name="Li P."/>
            <person name="You F.M."/>
            <person name="Sun Q."/>
            <person name="Liu Z."/>
            <person name="Lyons E."/>
            <person name="Wicker T."/>
            <person name="Salzberg S.L."/>
            <person name="Devos K.M."/>
            <person name="Dvorak J."/>
        </authorList>
    </citation>
    <scope>NUCLEOTIDE SEQUENCE [LARGE SCALE GENOMIC DNA]</scope>
    <source>
        <strain evidence="5">cv. AL8/78</strain>
    </source>
</reference>
<evidence type="ECO:0000256" key="2">
    <source>
        <dbReference type="ARBA" id="ARBA00022843"/>
    </source>
</evidence>
<dbReference type="Pfam" id="PF00240">
    <property type="entry name" value="ubiquitin"/>
    <property type="match status" value="4"/>
</dbReference>
<evidence type="ECO:0000313" key="5">
    <source>
        <dbReference type="EnsemblPlants" id="AET1Gv20747600.13"/>
    </source>
</evidence>
<feature type="domain" description="Ubiquitin-like" evidence="4">
    <location>
        <begin position="380"/>
        <end position="450"/>
    </location>
</feature>
<sequence>KEVSNPKASPLHEPVTLSRSCRHGRMTSLLVSERNPNPLLTRTTPLDSPLHELPVDPSLVHTHLSALLSRVTATTRKRGEKKKSSVVSMSGAGSGAAPLEFPSAEWRRVYDRLMGLLPRVEELAADRARLEEINRLSEAREKSLRARLLQAEASRERWKTAYTELPPGANPKLAELQKRDLVDSEACEALSDPDISQLKVTNEDTNEMDLEQCTMQIFVKINCSNFRKKRKIHCLKTITLEVMGSDTIYDVKDKIRDKEGIPEGQQRLMFGSELLMDSGTLEYYNIEEESTLTLDLVPRGMHIFVKTLANKIMTIEVGGEDSIYIVKAKVFDETGICPGRQRLIFAGNELEDGCTLADYNVQNESTLHIVFCLACQRDGMHIFVKTLTGKIMAIDVEGEDSLYSVKAKIFDETGIPPGRQRLIFAGKQLEDGRTLADYNVHNECTIHLVVFHGLTCQRSGMHMHIIIRGLTDKIMTAVAEGEDTIYSLKVKVSAETGVPPDRQTLIFAGNVLEDGRTLADYDVQHASTLHVVLRGVTRQRGGMRIFVRTVNGKEVIDRAFKPRQTIDDIKAWIYSELCILPDHQQLSDQGGAPLAEEISRSCTLVLQIRPPGGQ</sequence>
<evidence type="ECO:0000256" key="3">
    <source>
        <dbReference type="SAM" id="MobiDB-lite"/>
    </source>
</evidence>
<dbReference type="SUPFAM" id="SSF54236">
    <property type="entry name" value="Ubiquitin-like"/>
    <property type="match status" value="5"/>
</dbReference>
<reference evidence="6" key="2">
    <citation type="journal article" date="2017" name="Nat. Plants">
        <title>The Aegilops tauschii genome reveals multiple impacts of transposons.</title>
        <authorList>
            <person name="Zhao G."/>
            <person name="Zou C."/>
            <person name="Li K."/>
            <person name="Wang K."/>
            <person name="Li T."/>
            <person name="Gao L."/>
            <person name="Zhang X."/>
            <person name="Wang H."/>
            <person name="Yang Z."/>
            <person name="Liu X."/>
            <person name="Jiang W."/>
            <person name="Mao L."/>
            <person name="Kong X."/>
            <person name="Jiao Y."/>
            <person name="Jia J."/>
        </authorList>
    </citation>
    <scope>NUCLEOTIDE SEQUENCE [LARGE SCALE GENOMIC DNA]</scope>
    <source>
        <strain evidence="6">cv. AL8/78</strain>
    </source>
</reference>
<dbReference type="Gene3D" id="3.10.20.90">
    <property type="entry name" value="Phosphatidylinositol 3-kinase Catalytic Subunit, Chain A, domain 1"/>
    <property type="match status" value="5"/>
</dbReference>
<keyword evidence="2" id="KW-0832">Ubl conjugation</keyword>
<dbReference type="PROSITE" id="PS00299">
    <property type="entry name" value="UBIQUITIN_1"/>
    <property type="match status" value="2"/>
</dbReference>
<evidence type="ECO:0000259" key="4">
    <source>
        <dbReference type="PROSITE" id="PS50053"/>
    </source>
</evidence>
<dbReference type="PRINTS" id="PR00348">
    <property type="entry name" value="UBIQUITIN"/>
</dbReference>
<evidence type="ECO:0000256" key="1">
    <source>
        <dbReference type="ARBA" id="ARBA00022499"/>
    </source>
</evidence>
<dbReference type="Proteomes" id="UP000015105">
    <property type="component" value="Chromosome 1D"/>
</dbReference>
<dbReference type="FunFam" id="3.10.20.90:FF:000160">
    <property type="entry name" value="Polyubiquitin-C"/>
    <property type="match status" value="1"/>
</dbReference>
<feature type="domain" description="Ubiquitin-like" evidence="4">
    <location>
        <begin position="215"/>
        <end position="301"/>
    </location>
</feature>
<organism evidence="5 6">
    <name type="scientific">Aegilops tauschii subsp. strangulata</name>
    <name type="common">Goatgrass</name>
    <dbReference type="NCBI Taxonomy" id="200361"/>
    <lineage>
        <taxon>Eukaryota</taxon>
        <taxon>Viridiplantae</taxon>
        <taxon>Streptophyta</taxon>
        <taxon>Embryophyta</taxon>
        <taxon>Tracheophyta</taxon>
        <taxon>Spermatophyta</taxon>
        <taxon>Magnoliopsida</taxon>
        <taxon>Liliopsida</taxon>
        <taxon>Poales</taxon>
        <taxon>Poaceae</taxon>
        <taxon>BOP clade</taxon>
        <taxon>Pooideae</taxon>
        <taxon>Triticodae</taxon>
        <taxon>Triticeae</taxon>
        <taxon>Triticinae</taxon>
        <taxon>Aegilops</taxon>
    </lineage>
</organism>